<dbReference type="Gene3D" id="2.60.40.10">
    <property type="entry name" value="Immunoglobulins"/>
    <property type="match status" value="1"/>
</dbReference>
<dbReference type="OrthoDB" id="18774at2759"/>
<keyword evidence="2" id="KW-0964">Secreted</keyword>
<protein>
    <recommendedName>
        <fullName evidence="5">SD-repeat containing protein B domain-containing protein</fullName>
    </recommendedName>
</protein>
<evidence type="ECO:0000256" key="3">
    <source>
        <dbReference type="ARBA" id="ARBA00022729"/>
    </source>
</evidence>
<dbReference type="Proteomes" id="UP000695562">
    <property type="component" value="Unassembled WGS sequence"/>
</dbReference>
<evidence type="ECO:0000313" key="6">
    <source>
        <dbReference type="EMBL" id="KAF2070944.1"/>
    </source>
</evidence>
<feature type="signal peptide" evidence="4">
    <location>
        <begin position="1"/>
        <end position="23"/>
    </location>
</feature>
<feature type="domain" description="SD-repeat containing protein B" evidence="5">
    <location>
        <begin position="259"/>
        <end position="351"/>
    </location>
</feature>
<accession>A0A8J4PP85</accession>
<keyword evidence="3 4" id="KW-0732">Signal</keyword>
<comment type="subcellular location">
    <subcellularLocation>
        <location evidence="1">Secreted</location>
    </subcellularLocation>
</comment>
<sequence>MVKLLTLISLTVVLLSFYNSVHCRRLDSTNPVYYWGFRSPADFNKIFSQANNEGFIVWNGTNTKINIGQPIDQNITTQILGTNVPTNTSYFNHVDLLNFFGNSSYATMVAHFNCKDSDQTCQEFRFNESMPDFCLMFGSVDGYDQVSIDTHDKTLGYQTPSVSWTDIKNGSFSNLTQQCHPIEKSETSVGTTTLGCFDKTCDNPNFIILRPNDTLSYLKICFNSFSESEVIFYSFARCDLLGGIVTRRPLFAAFTVLGSVFLDIDGDGIFDPSKDVPIPGILVYLTTSSGGPVRDSTGVIPPVETDSDGDFALENIPRGAYRIRFDIDNTAYSATGKSNDITTEGTSKVNPNFSTDILILANSGRGIRDSTEEDNVNTEKVLPNINAGLVLI</sequence>
<evidence type="ECO:0000259" key="5">
    <source>
        <dbReference type="Pfam" id="PF17210"/>
    </source>
</evidence>
<evidence type="ECO:0000256" key="1">
    <source>
        <dbReference type="ARBA" id="ARBA00004613"/>
    </source>
</evidence>
<evidence type="ECO:0000256" key="4">
    <source>
        <dbReference type="SAM" id="SignalP"/>
    </source>
</evidence>
<reference evidence="6" key="1">
    <citation type="submission" date="2020-01" db="EMBL/GenBank/DDBJ databases">
        <title>Development of genomics and gene disruption for Polysphondylium violaceum indicates a role for the polyketide synthase stlB in stalk morphogenesis.</title>
        <authorList>
            <person name="Narita B."/>
            <person name="Kawabe Y."/>
            <person name="Kin K."/>
            <person name="Saito T."/>
            <person name="Gibbs R."/>
            <person name="Kuspa A."/>
            <person name="Muzny D."/>
            <person name="Queller D."/>
            <person name="Richards S."/>
            <person name="Strassman J."/>
            <person name="Sucgang R."/>
            <person name="Worley K."/>
            <person name="Schaap P."/>
        </authorList>
    </citation>
    <scope>NUCLEOTIDE SEQUENCE</scope>
    <source>
        <strain evidence="6">QSvi11</strain>
    </source>
</reference>
<gene>
    <name evidence="6" type="ORF">CYY_007735</name>
</gene>
<organism evidence="6 7">
    <name type="scientific">Polysphondylium violaceum</name>
    <dbReference type="NCBI Taxonomy" id="133409"/>
    <lineage>
        <taxon>Eukaryota</taxon>
        <taxon>Amoebozoa</taxon>
        <taxon>Evosea</taxon>
        <taxon>Eumycetozoa</taxon>
        <taxon>Dictyostelia</taxon>
        <taxon>Dictyosteliales</taxon>
        <taxon>Dictyosteliaceae</taxon>
        <taxon>Polysphondylium</taxon>
    </lineage>
</organism>
<keyword evidence="7" id="KW-1185">Reference proteome</keyword>
<feature type="chain" id="PRO_5035224818" description="SD-repeat containing protein B domain-containing protein" evidence="4">
    <location>
        <begin position="24"/>
        <end position="392"/>
    </location>
</feature>
<proteinExistence type="predicted"/>
<dbReference type="EMBL" id="AJWJ01000429">
    <property type="protein sequence ID" value="KAF2070944.1"/>
    <property type="molecule type" value="Genomic_DNA"/>
</dbReference>
<evidence type="ECO:0000256" key="2">
    <source>
        <dbReference type="ARBA" id="ARBA00022525"/>
    </source>
</evidence>
<comment type="caution">
    <text evidence="6">The sequence shown here is derived from an EMBL/GenBank/DDBJ whole genome shotgun (WGS) entry which is preliminary data.</text>
</comment>
<dbReference type="AlphaFoldDB" id="A0A8J4PP85"/>
<dbReference type="GO" id="GO:0005576">
    <property type="term" value="C:extracellular region"/>
    <property type="evidence" value="ECO:0007669"/>
    <property type="project" value="UniProtKB-SubCell"/>
</dbReference>
<dbReference type="Pfam" id="PF17210">
    <property type="entry name" value="SdrD_B"/>
    <property type="match status" value="1"/>
</dbReference>
<dbReference type="InterPro" id="IPR013783">
    <property type="entry name" value="Ig-like_fold"/>
</dbReference>
<dbReference type="InterPro" id="IPR033764">
    <property type="entry name" value="Sdr_B"/>
</dbReference>
<evidence type="ECO:0000313" key="7">
    <source>
        <dbReference type="Proteomes" id="UP000695562"/>
    </source>
</evidence>
<dbReference type="SUPFAM" id="SSF117074">
    <property type="entry name" value="Hypothetical protein PA1324"/>
    <property type="match status" value="1"/>
</dbReference>
<name>A0A8J4PP85_9MYCE</name>